<dbReference type="Pfam" id="PF03466">
    <property type="entry name" value="LysR_substrate"/>
    <property type="match status" value="1"/>
</dbReference>
<dbReference type="FunFam" id="1.10.10.10:FF:000001">
    <property type="entry name" value="LysR family transcriptional regulator"/>
    <property type="match status" value="1"/>
</dbReference>
<keyword evidence="3" id="KW-0238">DNA-binding</keyword>
<dbReference type="RefSeq" id="WP_026502625.1">
    <property type="nucleotide sequence ID" value="NZ_JGYQ01000007.1"/>
</dbReference>
<evidence type="ECO:0000313" key="7">
    <source>
        <dbReference type="Proteomes" id="UP000029093"/>
    </source>
</evidence>
<name>A0A086ZPD6_9BIFI</name>
<sequence length="286" mass="30949">MFPLLETFVAVYETGQFSIAADELRVSQSTVSARIAQLEQRLGTPLFERHARADVTATRAGETLYRSAVKLLAQWRQTQEDVNRAGQAHDPFLLMMSNTAAVALLPRILEGLQVQGVLERVNLRVMTANSDEIVEAVELHRAQMGIVEKPVSAEGVVRAALCDDRLVLAGEHAHDPENPATVWLLREHGSGVRYYTDLFFSQRSIQPAHRVEVAGNASICACLAAGVGTSLVSQGVVPAGVPTADLGMDFSRRFSSVTPRSGLTGMQRGICGQIASLFAMRLHSGS</sequence>
<dbReference type="GeneID" id="303203702"/>
<dbReference type="Gene3D" id="1.10.10.10">
    <property type="entry name" value="Winged helix-like DNA-binding domain superfamily/Winged helix DNA-binding domain"/>
    <property type="match status" value="1"/>
</dbReference>
<dbReference type="SUPFAM" id="SSF53850">
    <property type="entry name" value="Periplasmic binding protein-like II"/>
    <property type="match status" value="1"/>
</dbReference>
<dbReference type="InterPro" id="IPR005119">
    <property type="entry name" value="LysR_subst-bd"/>
</dbReference>
<accession>A0A086ZPD6</accession>
<evidence type="ECO:0000313" key="6">
    <source>
        <dbReference type="EMBL" id="KFI48386.1"/>
    </source>
</evidence>
<dbReference type="PANTHER" id="PTHR30126">
    <property type="entry name" value="HTH-TYPE TRANSCRIPTIONAL REGULATOR"/>
    <property type="match status" value="1"/>
</dbReference>
<keyword evidence="4" id="KW-0804">Transcription</keyword>
<evidence type="ECO:0000256" key="3">
    <source>
        <dbReference type="ARBA" id="ARBA00023125"/>
    </source>
</evidence>
<dbReference type="InterPro" id="IPR036388">
    <property type="entry name" value="WH-like_DNA-bd_sf"/>
</dbReference>
<dbReference type="PRINTS" id="PR00039">
    <property type="entry name" value="HTHLYSR"/>
</dbReference>
<evidence type="ECO:0000256" key="1">
    <source>
        <dbReference type="ARBA" id="ARBA00009437"/>
    </source>
</evidence>
<dbReference type="Proteomes" id="UP000029093">
    <property type="component" value="Unassembled WGS sequence"/>
</dbReference>
<proteinExistence type="inferred from homology"/>
<dbReference type="GO" id="GO:0003700">
    <property type="term" value="F:DNA-binding transcription factor activity"/>
    <property type="evidence" value="ECO:0007669"/>
    <property type="project" value="InterPro"/>
</dbReference>
<dbReference type="SUPFAM" id="SSF46785">
    <property type="entry name" value="Winged helix' DNA-binding domain"/>
    <property type="match status" value="1"/>
</dbReference>
<organism evidence="6 7">
    <name type="scientific">Bifidobacterium boum</name>
    <dbReference type="NCBI Taxonomy" id="78343"/>
    <lineage>
        <taxon>Bacteria</taxon>
        <taxon>Bacillati</taxon>
        <taxon>Actinomycetota</taxon>
        <taxon>Actinomycetes</taxon>
        <taxon>Bifidobacteriales</taxon>
        <taxon>Bifidobacteriaceae</taxon>
        <taxon>Bifidobacterium</taxon>
    </lineage>
</organism>
<comment type="caution">
    <text evidence="6">The sequence shown here is derived from an EMBL/GenBank/DDBJ whole genome shotgun (WGS) entry which is preliminary data.</text>
</comment>
<feature type="domain" description="HTH lysR-type" evidence="5">
    <location>
        <begin position="1"/>
        <end position="58"/>
    </location>
</feature>
<dbReference type="InterPro" id="IPR000847">
    <property type="entry name" value="LysR_HTH_N"/>
</dbReference>
<dbReference type="AlphaFoldDB" id="A0A086ZPD6"/>
<dbReference type="InterPro" id="IPR036390">
    <property type="entry name" value="WH_DNA-bd_sf"/>
</dbReference>
<dbReference type="PANTHER" id="PTHR30126:SF40">
    <property type="entry name" value="HTH-TYPE TRANSCRIPTIONAL REGULATOR GLTR"/>
    <property type="match status" value="1"/>
</dbReference>
<dbReference type="PROSITE" id="PS50931">
    <property type="entry name" value="HTH_LYSR"/>
    <property type="match status" value="1"/>
</dbReference>
<comment type="similarity">
    <text evidence="1">Belongs to the LysR transcriptional regulatory family.</text>
</comment>
<gene>
    <name evidence="6" type="ORF">BBOU_0516</name>
</gene>
<reference evidence="6 7" key="1">
    <citation type="submission" date="2014-03" db="EMBL/GenBank/DDBJ databases">
        <title>Genomics of Bifidobacteria.</title>
        <authorList>
            <person name="Ventura M."/>
            <person name="Milani C."/>
            <person name="Lugli G.A."/>
        </authorList>
    </citation>
    <scope>NUCLEOTIDE SEQUENCE [LARGE SCALE GENOMIC DNA]</scope>
    <source>
        <strain evidence="6 7">LMG 10736</strain>
    </source>
</reference>
<dbReference type="GO" id="GO:0000976">
    <property type="term" value="F:transcription cis-regulatory region binding"/>
    <property type="evidence" value="ECO:0007669"/>
    <property type="project" value="TreeGrafter"/>
</dbReference>
<evidence type="ECO:0000256" key="4">
    <source>
        <dbReference type="ARBA" id="ARBA00023163"/>
    </source>
</evidence>
<evidence type="ECO:0000259" key="5">
    <source>
        <dbReference type="PROSITE" id="PS50931"/>
    </source>
</evidence>
<dbReference type="Gene3D" id="3.40.190.10">
    <property type="entry name" value="Periplasmic binding protein-like II"/>
    <property type="match status" value="2"/>
</dbReference>
<protein>
    <submittedName>
        <fullName evidence="6">LysR family transcriptional regulator</fullName>
    </submittedName>
</protein>
<keyword evidence="2" id="KW-0805">Transcription regulation</keyword>
<keyword evidence="7" id="KW-1185">Reference proteome</keyword>
<dbReference type="EMBL" id="JGYQ01000007">
    <property type="protein sequence ID" value="KFI48386.1"/>
    <property type="molecule type" value="Genomic_DNA"/>
</dbReference>
<dbReference type="OrthoDB" id="3252676at2"/>
<dbReference type="Pfam" id="PF00126">
    <property type="entry name" value="HTH_1"/>
    <property type="match status" value="1"/>
</dbReference>
<evidence type="ECO:0000256" key="2">
    <source>
        <dbReference type="ARBA" id="ARBA00023015"/>
    </source>
</evidence>